<dbReference type="eggNOG" id="COG1853">
    <property type="taxonomic scope" value="Bacteria"/>
</dbReference>
<keyword evidence="4" id="KW-1185">Reference proteome</keyword>
<name>M1LYW3_9CLOT</name>
<dbReference type="AlphaFoldDB" id="M1LYW3"/>
<dbReference type="InterPro" id="IPR002563">
    <property type="entry name" value="Flavin_Rdtase-like_dom"/>
</dbReference>
<accession>M1LYW3</accession>
<dbReference type="STRING" id="36745.CLSAP_45100"/>
<dbReference type="InterPro" id="IPR052174">
    <property type="entry name" value="Flavoredoxin"/>
</dbReference>
<dbReference type="GO" id="GO:0010181">
    <property type="term" value="F:FMN binding"/>
    <property type="evidence" value="ECO:0007669"/>
    <property type="project" value="InterPro"/>
</dbReference>
<evidence type="ECO:0000313" key="4">
    <source>
        <dbReference type="Proteomes" id="UP000011728"/>
    </source>
</evidence>
<dbReference type="KEGG" id="csr:Cspa_c47370"/>
<evidence type="ECO:0000256" key="1">
    <source>
        <dbReference type="ARBA" id="ARBA00038054"/>
    </source>
</evidence>
<dbReference type="Gene3D" id="2.30.110.10">
    <property type="entry name" value="Electron Transport, Fmn-binding Protein, Chain A"/>
    <property type="match status" value="1"/>
</dbReference>
<dbReference type="GO" id="GO:0016646">
    <property type="term" value="F:oxidoreductase activity, acting on the CH-NH group of donors, NAD or NADP as acceptor"/>
    <property type="evidence" value="ECO:0007669"/>
    <property type="project" value="UniProtKB-ARBA"/>
</dbReference>
<dbReference type="SUPFAM" id="SSF50475">
    <property type="entry name" value="FMN-binding split barrel"/>
    <property type="match status" value="1"/>
</dbReference>
<dbReference type="OrthoDB" id="9791490at2"/>
<dbReference type="InterPro" id="IPR012349">
    <property type="entry name" value="Split_barrel_FMN-bd"/>
</dbReference>
<evidence type="ECO:0000313" key="3">
    <source>
        <dbReference type="EMBL" id="AGF58490.1"/>
    </source>
</evidence>
<dbReference type="Proteomes" id="UP000011728">
    <property type="component" value="Chromosome"/>
</dbReference>
<dbReference type="HOGENOM" id="CLU_102849_0_0_9"/>
<dbReference type="EMBL" id="CP004121">
    <property type="protein sequence ID" value="AGF58490.1"/>
    <property type="molecule type" value="Genomic_DNA"/>
</dbReference>
<evidence type="ECO:0000259" key="2">
    <source>
        <dbReference type="Pfam" id="PF01613"/>
    </source>
</evidence>
<proteinExistence type="inferred from homology"/>
<dbReference type="PANTHER" id="PTHR43567">
    <property type="entry name" value="FLAVOREDOXIN-RELATED-RELATED"/>
    <property type="match status" value="1"/>
</dbReference>
<feature type="domain" description="Flavin reductase like" evidence="2">
    <location>
        <begin position="21"/>
        <end position="164"/>
    </location>
</feature>
<gene>
    <name evidence="3" type="ORF">Cspa_c47370</name>
</gene>
<dbReference type="Pfam" id="PF01613">
    <property type="entry name" value="Flavin_Reduct"/>
    <property type="match status" value="1"/>
</dbReference>
<organism evidence="3 4">
    <name type="scientific">Clostridium saccharoperbutylacetonicum N1-4(HMT)</name>
    <dbReference type="NCBI Taxonomy" id="931276"/>
    <lineage>
        <taxon>Bacteria</taxon>
        <taxon>Bacillati</taxon>
        <taxon>Bacillota</taxon>
        <taxon>Clostridia</taxon>
        <taxon>Eubacteriales</taxon>
        <taxon>Clostridiaceae</taxon>
        <taxon>Clostridium</taxon>
    </lineage>
</organism>
<reference evidence="3 4" key="1">
    <citation type="submission" date="2013-02" db="EMBL/GenBank/DDBJ databases">
        <title>Genome sequence of Clostridium saccharoperbutylacetonicum N1-4(HMT).</title>
        <authorList>
            <person name="Poehlein A."/>
            <person name="Daniel R."/>
        </authorList>
    </citation>
    <scope>NUCLEOTIDE SEQUENCE [LARGE SCALE GENOMIC DNA]</scope>
    <source>
        <strain evidence="4">N1-4(HMT)</strain>
    </source>
</reference>
<dbReference type="RefSeq" id="WP_015394799.1">
    <property type="nucleotide sequence ID" value="NC_020291.1"/>
</dbReference>
<sequence>MSNFFTENIQEGMNYLHKHGAFLTAKAGDITNTMTISWGNIGFQWNRPVFTVLVRKSRYTHDLIEKANEFTVSIPLTDKMKSQLALCGSKSGRDINKLDAANLILCNGKTLSTPVIEDCELHYECKIVYKQEMNSDLLDSDIKASFYGEDDYHTIYVGEIVDCYKIEK</sequence>
<dbReference type="PANTHER" id="PTHR43567:SF5">
    <property type="entry name" value="HYPOTHETICAL CYTOSOLIC PROTEIN"/>
    <property type="match status" value="1"/>
</dbReference>
<protein>
    <recommendedName>
        <fullName evidence="2">Flavin reductase like domain-containing protein</fullName>
    </recommendedName>
</protein>
<dbReference type="PATRIC" id="fig|931276.5.peg.4774"/>
<comment type="similarity">
    <text evidence="1">Belongs to the flavoredoxin family.</text>
</comment>